<accession>A0A7Y0ELC4</accession>
<organism evidence="1 2">
    <name type="scientific">Clostridium muellerianum</name>
    <dbReference type="NCBI Taxonomy" id="2716538"/>
    <lineage>
        <taxon>Bacteria</taxon>
        <taxon>Bacillati</taxon>
        <taxon>Bacillota</taxon>
        <taxon>Clostridia</taxon>
        <taxon>Eubacteriales</taxon>
        <taxon>Clostridiaceae</taxon>
        <taxon>Clostridium</taxon>
    </lineage>
</organism>
<name>A0A7Y0ELC4_9CLOT</name>
<comment type="caution">
    <text evidence="1">The sequence shown here is derived from an EMBL/GenBank/DDBJ whole genome shotgun (WGS) entry which is preliminary data.</text>
</comment>
<keyword evidence="2" id="KW-1185">Reference proteome</keyword>
<reference evidence="1 2" key="1">
    <citation type="submission" date="2020-04" db="EMBL/GenBank/DDBJ databases">
        <authorList>
            <person name="Doyle D.A."/>
        </authorList>
    </citation>
    <scope>NUCLEOTIDE SEQUENCE [LARGE SCALE GENOMIC DNA]</scope>
    <source>
        <strain evidence="1 2">P21</strain>
    </source>
</reference>
<gene>
    <name evidence="1" type="ORF">HBE96_23790</name>
</gene>
<proteinExistence type="predicted"/>
<reference evidence="1 2" key="2">
    <citation type="submission" date="2020-06" db="EMBL/GenBank/DDBJ databases">
        <title>Complete Genome Sequence of Clostridium muelleri sp. nov. P21T, an Acid-Alcohol Producing Acetogen Isolated from Old Hay.</title>
        <authorList>
            <person name="Duncan K.E."/>
            <person name="Tanner R.S."/>
        </authorList>
    </citation>
    <scope>NUCLEOTIDE SEQUENCE [LARGE SCALE GENOMIC DNA]</scope>
    <source>
        <strain evidence="1 2">P21</strain>
    </source>
</reference>
<evidence type="ECO:0000313" key="2">
    <source>
        <dbReference type="Proteomes" id="UP000537131"/>
    </source>
</evidence>
<sequence length="51" mass="5952">MDAVLEKIDSIDTIDVVNIYSSTKENDDEIENNLSSQKDKICLKMFDYFIF</sequence>
<evidence type="ECO:0000313" key="1">
    <source>
        <dbReference type="EMBL" id="NMM65603.1"/>
    </source>
</evidence>
<protein>
    <submittedName>
        <fullName evidence="1">Uncharacterized protein</fullName>
    </submittedName>
</protein>
<dbReference type="EMBL" id="JABBNI010000066">
    <property type="protein sequence ID" value="NMM65603.1"/>
    <property type="molecule type" value="Genomic_DNA"/>
</dbReference>
<dbReference type="Proteomes" id="UP000537131">
    <property type="component" value="Unassembled WGS sequence"/>
</dbReference>
<dbReference type="AlphaFoldDB" id="A0A7Y0ELC4"/>
<dbReference type="RefSeq" id="WP_169300198.1">
    <property type="nucleotide sequence ID" value="NZ_JABBNI010000066.1"/>
</dbReference>